<dbReference type="SUPFAM" id="SSF52540">
    <property type="entry name" value="P-loop containing nucleoside triphosphate hydrolases"/>
    <property type="match status" value="1"/>
</dbReference>
<dbReference type="GeneID" id="29001001"/>
<dbReference type="HAMAP" id="MF_00376">
    <property type="entry name" value="Dephospho_CoA_kinase"/>
    <property type="match status" value="1"/>
</dbReference>
<gene>
    <name evidence="4" type="ORF">PHYBLDRAFT_37749</name>
</gene>
<dbReference type="InterPro" id="IPR027417">
    <property type="entry name" value="P-loop_NTPase"/>
</dbReference>
<protein>
    <recommendedName>
        <fullName evidence="6">Dephospho-CoA kinase</fullName>
    </recommendedName>
</protein>
<reference evidence="5" key="1">
    <citation type="submission" date="2015-06" db="EMBL/GenBank/DDBJ databases">
        <title>Expansion of signal transduction pathways in fungi by whole-genome duplication.</title>
        <authorList>
            <consortium name="DOE Joint Genome Institute"/>
            <person name="Corrochano L.M."/>
            <person name="Kuo A."/>
            <person name="Marcet-Houben M."/>
            <person name="Polaino S."/>
            <person name="Salamov A."/>
            <person name="Villalobos J.M."/>
            <person name="Alvarez M.I."/>
            <person name="Avalos J."/>
            <person name="Benito E.P."/>
            <person name="Benoit I."/>
            <person name="Burger G."/>
            <person name="Camino L.P."/>
            <person name="Canovas D."/>
            <person name="Cerda-Olmedo E."/>
            <person name="Cheng J.-F."/>
            <person name="Dominguez A."/>
            <person name="Elias M."/>
            <person name="Eslava A.P."/>
            <person name="Glaser F."/>
            <person name="Grimwood J."/>
            <person name="Gutierrez G."/>
            <person name="Heitman J."/>
            <person name="Henrissat B."/>
            <person name="Iturriaga E.A."/>
            <person name="Lang B.F."/>
            <person name="Lavin J.L."/>
            <person name="Lee S."/>
            <person name="Li W."/>
            <person name="Lindquist E."/>
            <person name="Lopez-Garcia S."/>
            <person name="Luque E.M."/>
            <person name="Marcos A.T."/>
            <person name="Martin J."/>
            <person name="McCluskey K."/>
            <person name="Medina H.R."/>
            <person name="Miralles-Duran A."/>
            <person name="Miyazaki A."/>
            <person name="Munoz-Torres E."/>
            <person name="Oguiza J.A."/>
            <person name="Ohm R."/>
            <person name="Olmedo M."/>
            <person name="Orejas M."/>
            <person name="Ortiz-Castellanos L."/>
            <person name="Pisabarro A.G."/>
            <person name="Rodriguez-Romero J."/>
            <person name="Ruiz-Herrera J."/>
            <person name="Ruiz-Vazquez R."/>
            <person name="Sanz C."/>
            <person name="Schackwitz W."/>
            <person name="Schmutz J."/>
            <person name="Shahriari M."/>
            <person name="Shelest E."/>
            <person name="Silva-Franco F."/>
            <person name="Soanes D."/>
            <person name="Syed K."/>
            <person name="Tagua V.G."/>
            <person name="Talbot N.J."/>
            <person name="Thon M."/>
            <person name="De vries R.P."/>
            <person name="Wiebenga A."/>
            <person name="Yadav J.S."/>
            <person name="Braun E.L."/>
            <person name="Baker S."/>
            <person name="Garre V."/>
            <person name="Horwitz B."/>
            <person name="Torres-Martinez S."/>
            <person name="Idnurm A."/>
            <person name="Herrera-Estrella A."/>
            <person name="Gabaldon T."/>
            <person name="Grigoriev I.V."/>
        </authorList>
    </citation>
    <scope>NUCLEOTIDE SEQUENCE [LARGE SCALE GENOMIC DNA]</scope>
    <source>
        <strain evidence="5">NRRL 1555(-)</strain>
    </source>
</reference>
<name>A0A162UNU9_PHYB8</name>
<dbReference type="InterPro" id="IPR001977">
    <property type="entry name" value="Depp_CoAkinase"/>
</dbReference>
<dbReference type="GO" id="GO:0005524">
    <property type="term" value="F:ATP binding"/>
    <property type="evidence" value="ECO:0007669"/>
    <property type="project" value="UniProtKB-KW"/>
</dbReference>
<evidence type="ECO:0000313" key="4">
    <source>
        <dbReference type="EMBL" id="OAD76673.1"/>
    </source>
</evidence>
<accession>A0A162UNU9</accession>
<evidence type="ECO:0000256" key="3">
    <source>
        <dbReference type="ARBA" id="ARBA00022840"/>
    </source>
</evidence>
<evidence type="ECO:0000256" key="2">
    <source>
        <dbReference type="ARBA" id="ARBA00022741"/>
    </source>
</evidence>
<evidence type="ECO:0000313" key="5">
    <source>
        <dbReference type="Proteomes" id="UP000077315"/>
    </source>
</evidence>
<keyword evidence="3" id="KW-0067">ATP-binding</keyword>
<dbReference type="RefSeq" id="XP_018294713.1">
    <property type="nucleotide sequence ID" value="XM_018440095.1"/>
</dbReference>
<evidence type="ECO:0008006" key="6">
    <source>
        <dbReference type="Google" id="ProtNLM"/>
    </source>
</evidence>
<dbReference type="InParanoid" id="A0A162UNU9"/>
<dbReference type="GO" id="GO:0015937">
    <property type="term" value="P:coenzyme A biosynthetic process"/>
    <property type="evidence" value="ECO:0007669"/>
    <property type="project" value="InterPro"/>
</dbReference>
<keyword evidence="2" id="KW-0547">Nucleotide-binding</keyword>
<dbReference type="OrthoDB" id="247245at2759"/>
<dbReference type="FunFam" id="3.40.50.300:FF:000485">
    <property type="entry name" value="Dephospho-CoA kinase CAB5"/>
    <property type="match status" value="1"/>
</dbReference>
<dbReference type="CDD" id="cd02022">
    <property type="entry name" value="DPCK"/>
    <property type="match status" value="1"/>
</dbReference>
<evidence type="ECO:0000256" key="1">
    <source>
        <dbReference type="ARBA" id="ARBA00009018"/>
    </source>
</evidence>
<dbReference type="AlphaFoldDB" id="A0A162UNU9"/>
<dbReference type="STRING" id="763407.A0A162UNU9"/>
<proteinExistence type="inferred from homology"/>
<keyword evidence="5" id="KW-1185">Reference proteome</keyword>
<dbReference type="Proteomes" id="UP000077315">
    <property type="component" value="Unassembled WGS sequence"/>
</dbReference>
<dbReference type="GO" id="GO:0004140">
    <property type="term" value="F:dephospho-CoA kinase activity"/>
    <property type="evidence" value="ECO:0007669"/>
    <property type="project" value="InterPro"/>
</dbReference>
<dbReference type="PANTHER" id="PTHR10695">
    <property type="entry name" value="DEPHOSPHO-COA KINASE-RELATED"/>
    <property type="match status" value="1"/>
</dbReference>
<organism evidence="4 5">
    <name type="scientific">Phycomyces blakesleeanus (strain ATCC 8743b / DSM 1359 / FGSC 10004 / NBRC 33097 / NRRL 1555)</name>
    <dbReference type="NCBI Taxonomy" id="763407"/>
    <lineage>
        <taxon>Eukaryota</taxon>
        <taxon>Fungi</taxon>
        <taxon>Fungi incertae sedis</taxon>
        <taxon>Mucoromycota</taxon>
        <taxon>Mucoromycotina</taxon>
        <taxon>Mucoromycetes</taxon>
        <taxon>Mucorales</taxon>
        <taxon>Phycomycetaceae</taxon>
        <taxon>Phycomyces</taxon>
    </lineage>
</organism>
<dbReference type="NCBIfam" id="TIGR00152">
    <property type="entry name" value="dephospho-CoA kinase"/>
    <property type="match status" value="1"/>
</dbReference>
<sequence length="242" mass="27389">MKFIGLTGGIASGKSTVSKLLLEEKVPVIDADLIAREIVKPGRRSNKLIRKHFGDSVFLADGNIDRPKLGDIIFKDPHKRSILNQCTHPYVRLEMAKQALLHWFKGADRVVFDVPLLFESKLDHFMGTNIVVYCSEPLQLQRLRNRDGLTEEQASNRIQSQMPLSEKVEKADIVLDNSSDVSQLKTQVRNMIRKTKPSTAVWLAEYISPVALVALSIVGIHRLAHYLGPYLNTLFERILLKH</sequence>
<dbReference type="PANTHER" id="PTHR10695:SF46">
    <property type="entry name" value="BIFUNCTIONAL COENZYME A SYNTHASE-RELATED"/>
    <property type="match status" value="1"/>
</dbReference>
<comment type="similarity">
    <text evidence="1">Belongs to the CoaE family.</text>
</comment>
<dbReference type="FunCoup" id="A0A162UNU9">
    <property type="interactions" value="249"/>
</dbReference>
<dbReference type="GO" id="GO:0005737">
    <property type="term" value="C:cytoplasm"/>
    <property type="evidence" value="ECO:0007669"/>
    <property type="project" value="UniProtKB-ARBA"/>
</dbReference>
<dbReference type="EMBL" id="KV440975">
    <property type="protein sequence ID" value="OAD76673.1"/>
    <property type="molecule type" value="Genomic_DNA"/>
</dbReference>
<dbReference type="VEuPathDB" id="FungiDB:PHYBLDRAFT_37749"/>
<dbReference type="Gene3D" id="3.40.50.300">
    <property type="entry name" value="P-loop containing nucleotide triphosphate hydrolases"/>
    <property type="match status" value="1"/>
</dbReference>
<dbReference type="PROSITE" id="PS51219">
    <property type="entry name" value="DPCK"/>
    <property type="match status" value="1"/>
</dbReference>
<dbReference type="Pfam" id="PF01121">
    <property type="entry name" value="CoaE"/>
    <property type="match status" value="1"/>
</dbReference>